<evidence type="ECO:0000313" key="2">
    <source>
        <dbReference type="EMBL" id="CAC5384146.1"/>
    </source>
</evidence>
<keyword evidence="1" id="KW-0472">Membrane</keyword>
<accession>A0A6J8BKJ4</accession>
<organism evidence="2 3">
    <name type="scientific">Mytilus coruscus</name>
    <name type="common">Sea mussel</name>
    <dbReference type="NCBI Taxonomy" id="42192"/>
    <lineage>
        <taxon>Eukaryota</taxon>
        <taxon>Metazoa</taxon>
        <taxon>Spiralia</taxon>
        <taxon>Lophotrochozoa</taxon>
        <taxon>Mollusca</taxon>
        <taxon>Bivalvia</taxon>
        <taxon>Autobranchia</taxon>
        <taxon>Pteriomorphia</taxon>
        <taxon>Mytilida</taxon>
        <taxon>Mytiloidea</taxon>
        <taxon>Mytilidae</taxon>
        <taxon>Mytilinae</taxon>
        <taxon>Mytilus</taxon>
    </lineage>
</organism>
<keyword evidence="3" id="KW-1185">Reference proteome</keyword>
<dbReference type="EMBL" id="CACVKT020003486">
    <property type="protein sequence ID" value="CAC5384146.1"/>
    <property type="molecule type" value="Genomic_DNA"/>
</dbReference>
<proteinExistence type="predicted"/>
<dbReference type="AlphaFoldDB" id="A0A6J8BKJ4"/>
<gene>
    <name evidence="2" type="ORF">MCOR_19819</name>
</gene>
<dbReference type="OrthoDB" id="6148999at2759"/>
<dbReference type="Proteomes" id="UP000507470">
    <property type="component" value="Unassembled WGS sequence"/>
</dbReference>
<feature type="transmembrane region" description="Helical" evidence="1">
    <location>
        <begin position="46"/>
        <end position="68"/>
    </location>
</feature>
<keyword evidence="1" id="KW-0812">Transmembrane</keyword>
<sequence>MHTQESLNSQTYYWVTCFFSILGMMFNSLFLFISTENPERRNLTDSTMIAASITMIVKGFGLFINGFLIKSQGSEAIFGQLQNVLGILIEPRRGFLLSFLCTETILREEDERSPNYDLHELYQRDDELAITNGTKAFKNWRSERVSETSCTSANITQLSTRCSSMSTTSGKKKEGNQCDFFLDESEKRFKIYNTENWISRRQSFTTYKCNQSPIETSIYNNNLDTSLSNSVSDLSSVPQDSSDLVESVNQRAAGSLVLML</sequence>
<feature type="transmembrane region" description="Helical" evidence="1">
    <location>
        <begin position="12"/>
        <end position="34"/>
    </location>
</feature>
<evidence type="ECO:0000256" key="1">
    <source>
        <dbReference type="SAM" id="Phobius"/>
    </source>
</evidence>
<keyword evidence="1" id="KW-1133">Transmembrane helix</keyword>
<name>A0A6J8BKJ4_MYTCO</name>
<evidence type="ECO:0000313" key="3">
    <source>
        <dbReference type="Proteomes" id="UP000507470"/>
    </source>
</evidence>
<protein>
    <submittedName>
        <fullName evidence="2">Uncharacterized protein</fullName>
    </submittedName>
</protein>
<reference evidence="2 3" key="1">
    <citation type="submission" date="2020-06" db="EMBL/GenBank/DDBJ databases">
        <authorList>
            <person name="Li R."/>
            <person name="Bekaert M."/>
        </authorList>
    </citation>
    <scope>NUCLEOTIDE SEQUENCE [LARGE SCALE GENOMIC DNA]</scope>
    <source>
        <strain evidence="3">wild</strain>
    </source>
</reference>